<dbReference type="AlphaFoldDB" id="A0A9P6B962"/>
<protein>
    <recommendedName>
        <fullName evidence="8">Translin</fullName>
    </recommendedName>
</protein>
<dbReference type="GO" id="GO:0005737">
    <property type="term" value="C:cytoplasm"/>
    <property type="evidence" value="ECO:0007669"/>
    <property type="project" value="UniProtKB-SubCell"/>
</dbReference>
<dbReference type="GO" id="GO:0005634">
    <property type="term" value="C:nucleus"/>
    <property type="evidence" value="ECO:0007669"/>
    <property type="project" value="UniProtKB-SubCell"/>
</dbReference>
<dbReference type="SUPFAM" id="SSF74784">
    <property type="entry name" value="Translin"/>
    <property type="match status" value="1"/>
</dbReference>
<keyword evidence="5" id="KW-0539">Nucleus</keyword>
<dbReference type="InterPro" id="IPR016068">
    <property type="entry name" value="Translin_N"/>
</dbReference>
<sequence>MVAASRDHILTIFKDFSTTLDDHNDRKERLVKIARDITVLSKRIIFLLHRIPIPGHNHGPNGVGERGISNIGGTDEAYVKLEGMKKLLQAMSEQLQGQEVERYSAMISPGLQEYIEALSFAHYLRHKVLISYNEVKSYLPPIIPLPYSDYLLGVSDLTGELLRWAISAIGVDGPSRQKATEVCTFVRTCSADIEALTPYVRGLSRKQGITTESLKKIEFGTSIARFAVSSWRS</sequence>
<organism evidence="6 7">
    <name type="scientific">Hydnum rufescens UP504</name>
    <dbReference type="NCBI Taxonomy" id="1448309"/>
    <lineage>
        <taxon>Eukaryota</taxon>
        <taxon>Fungi</taxon>
        <taxon>Dikarya</taxon>
        <taxon>Basidiomycota</taxon>
        <taxon>Agaricomycotina</taxon>
        <taxon>Agaricomycetes</taxon>
        <taxon>Cantharellales</taxon>
        <taxon>Hydnaceae</taxon>
        <taxon>Hydnum</taxon>
    </lineage>
</organism>
<dbReference type="Pfam" id="PF01997">
    <property type="entry name" value="Translin"/>
    <property type="match status" value="1"/>
</dbReference>
<comment type="caution">
    <text evidence="6">The sequence shown here is derived from an EMBL/GenBank/DDBJ whole genome shotgun (WGS) entry which is preliminary data.</text>
</comment>
<dbReference type="Gene3D" id="1.20.58.190">
    <property type="entry name" value="Translin, domain 1"/>
    <property type="match status" value="1"/>
</dbReference>
<comment type="similarity">
    <text evidence="3">Belongs to the translin family.</text>
</comment>
<proteinExistence type="inferred from homology"/>
<evidence type="ECO:0000256" key="3">
    <source>
        <dbReference type="ARBA" id="ARBA00005902"/>
    </source>
</evidence>
<dbReference type="CDD" id="cd14820">
    <property type="entry name" value="TRAX"/>
    <property type="match status" value="1"/>
</dbReference>
<dbReference type="PANTHER" id="PTHR10741">
    <property type="entry name" value="TRANSLIN AND TRANSLIN ASSOCIATED PROTEIN X"/>
    <property type="match status" value="1"/>
</dbReference>
<keyword evidence="7" id="KW-1185">Reference proteome</keyword>
<evidence type="ECO:0000256" key="2">
    <source>
        <dbReference type="ARBA" id="ARBA00004496"/>
    </source>
</evidence>
<evidence type="ECO:0000313" key="6">
    <source>
        <dbReference type="EMBL" id="KAF9519845.1"/>
    </source>
</evidence>
<evidence type="ECO:0000256" key="4">
    <source>
        <dbReference type="ARBA" id="ARBA00022490"/>
    </source>
</evidence>
<evidence type="ECO:0000313" key="7">
    <source>
        <dbReference type="Proteomes" id="UP000886523"/>
    </source>
</evidence>
<evidence type="ECO:0000256" key="5">
    <source>
        <dbReference type="ARBA" id="ARBA00023242"/>
    </source>
</evidence>
<dbReference type="GO" id="GO:0043565">
    <property type="term" value="F:sequence-specific DNA binding"/>
    <property type="evidence" value="ECO:0007669"/>
    <property type="project" value="InterPro"/>
</dbReference>
<dbReference type="Proteomes" id="UP000886523">
    <property type="component" value="Unassembled WGS sequence"/>
</dbReference>
<dbReference type="OrthoDB" id="31005at2759"/>
<gene>
    <name evidence="6" type="ORF">BS47DRAFT_1287849</name>
</gene>
<name>A0A9P6B962_9AGAM</name>
<accession>A0A9P6B962</accession>
<dbReference type="Gene3D" id="1.20.58.200">
    <property type="entry name" value="Translin, domain 2"/>
    <property type="match status" value="1"/>
</dbReference>
<evidence type="ECO:0008006" key="8">
    <source>
        <dbReference type="Google" id="ProtNLM"/>
    </source>
</evidence>
<keyword evidence="4" id="KW-0963">Cytoplasm</keyword>
<evidence type="ECO:0000256" key="1">
    <source>
        <dbReference type="ARBA" id="ARBA00004123"/>
    </source>
</evidence>
<reference evidence="6" key="1">
    <citation type="journal article" date="2020" name="Nat. Commun.">
        <title>Large-scale genome sequencing of mycorrhizal fungi provides insights into the early evolution of symbiotic traits.</title>
        <authorList>
            <person name="Miyauchi S."/>
            <person name="Kiss E."/>
            <person name="Kuo A."/>
            <person name="Drula E."/>
            <person name="Kohler A."/>
            <person name="Sanchez-Garcia M."/>
            <person name="Morin E."/>
            <person name="Andreopoulos B."/>
            <person name="Barry K.W."/>
            <person name="Bonito G."/>
            <person name="Buee M."/>
            <person name="Carver A."/>
            <person name="Chen C."/>
            <person name="Cichocki N."/>
            <person name="Clum A."/>
            <person name="Culley D."/>
            <person name="Crous P.W."/>
            <person name="Fauchery L."/>
            <person name="Girlanda M."/>
            <person name="Hayes R.D."/>
            <person name="Keri Z."/>
            <person name="LaButti K."/>
            <person name="Lipzen A."/>
            <person name="Lombard V."/>
            <person name="Magnuson J."/>
            <person name="Maillard F."/>
            <person name="Murat C."/>
            <person name="Nolan M."/>
            <person name="Ohm R.A."/>
            <person name="Pangilinan J."/>
            <person name="Pereira M.F."/>
            <person name="Perotto S."/>
            <person name="Peter M."/>
            <person name="Pfister S."/>
            <person name="Riley R."/>
            <person name="Sitrit Y."/>
            <person name="Stielow J.B."/>
            <person name="Szollosi G."/>
            <person name="Zifcakova L."/>
            <person name="Stursova M."/>
            <person name="Spatafora J.W."/>
            <person name="Tedersoo L."/>
            <person name="Vaario L.M."/>
            <person name="Yamada A."/>
            <person name="Yan M."/>
            <person name="Wang P."/>
            <person name="Xu J."/>
            <person name="Bruns T."/>
            <person name="Baldrian P."/>
            <person name="Vilgalys R."/>
            <person name="Dunand C."/>
            <person name="Henrissat B."/>
            <person name="Grigoriev I.V."/>
            <person name="Hibbett D."/>
            <person name="Nagy L.G."/>
            <person name="Martin F.M."/>
        </authorList>
    </citation>
    <scope>NUCLEOTIDE SEQUENCE</scope>
    <source>
        <strain evidence="6">UP504</strain>
    </source>
</reference>
<comment type="subcellular location">
    <subcellularLocation>
        <location evidence="2">Cytoplasm</location>
    </subcellularLocation>
    <subcellularLocation>
        <location evidence="1">Nucleus</location>
    </subcellularLocation>
</comment>
<dbReference type="EMBL" id="MU128915">
    <property type="protein sequence ID" value="KAF9519845.1"/>
    <property type="molecule type" value="Genomic_DNA"/>
</dbReference>
<dbReference type="InterPro" id="IPR016069">
    <property type="entry name" value="Translin_C"/>
</dbReference>
<dbReference type="InterPro" id="IPR002848">
    <property type="entry name" value="Translin_fam"/>
</dbReference>
<dbReference type="InterPro" id="IPR036081">
    <property type="entry name" value="Translin_sf"/>
</dbReference>